<feature type="compositionally biased region" description="Polar residues" evidence="1">
    <location>
        <begin position="153"/>
        <end position="167"/>
    </location>
</feature>
<dbReference type="GeneID" id="130459501"/>
<evidence type="ECO:0000313" key="3">
    <source>
        <dbReference type="RefSeq" id="XP_056682886.1"/>
    </source>
</evidence>
<dbReference type="RefSeq" id="XP_056682886.1">
    <property type="nucleotide sequence ID" value="XM_056826908.1"/>
</dbReference>
<evidence type="ECO:0000313" key="2">
    <source>
        <dbReference type="Proteomes" id="UP000813463"/>
    </source>
</evidence>
<feature type="compositionally biased region" description="Basic and acidic residues" evidence="1">
    <location>
        <begin position="168"/>
        <end position="181"/>
    </location>
</feature>
<feature type="region of interest" description="Disordered" evidence="1">
    <location>
        <begin position="135"/>
        <end position="181"/>
    </location>
</feature>
<protein>
    <submittedName>
        <fullName evidence="3">Uncharacterized protein</fullName>
    </submittedName>
</protein>
<keyword evidence="2" id="KW-1185">Reference proteome</keyword>
<dbReference type="Proteomes" id="UP000813463">
    <property type="component" value="Chromosome 4"/>
</dbReference>
<organism evidence="2 3">
    <name type="scientific">Spinacia oleracea</name>
    <name type="common">Spinach</name>
    <dbReference type="NCBI Taxonomy" id="3562"/>
    <lineage>
        <taxon>Eukaryota</taxon>
        <taxon>Viridiplantae</taxon>
        <taxon>Streptophyta</taxon>
        <taxon>Embryophyta</taxon>
        <taxon>Tracheophyta</taxon>
        <taxon>Spermatophyta</taxon>
        <taxon>Magnoliopsida</taxon>
        <taxon>eudicotyledons</taxon>
        <taxon>Gunneridae</taxon>
        <taxon>Pentapetalae</taxon>
        <taxon>Caryophyllales</taxon>
        <taxon>Chenopodiaceae</taxon>
        <taxon>Chenopodioideae</taxon>
        <taxon>Anserineae</taxon>
        <taxon>Spinacia</taxon>
    </lineage>
</organism>
<reference evidence="2" key="1">
    <citation type="journal article" date="2021" name="Nat. Commun.">
        <title>Genomic analyses provide insights into spinach domestication and the genetic basis of agronomic traits.</title>
        <authorList>
            <person name="Cai X."/>
            <person name="Sun X."/>
            <person name="Xu C."/>
            <person name="Sun H."/>
            <person name="Wang X."/>
            <person name="Ge C."/>
            <person name="Zhang Z."/>
            <person name="Wang Q."/>
            <person name="Fei Z."/>
            <person name="Jiao C."/>
            <person name="Wang Q."/>
        </authorList>
    </citation>
    <scope>NUCLEOTIDE SEQUENCE [LARGE SCALE GENOMIC DNA]</scope>
    <source>
        <strain evidence="2">cv. Varoflay</strain>
    </source>
</reference>
<proteinExistence type="predicted"/>
<feature type="region of interest" description="Disordered" evidence="1">
    <location>
        <begin position="70"/>
        <end position="96"/>
    </location>
</feature>
<reference evidence="3" key="2">
    <citation type="submission" date="2025-08" db="UniProtKB">
        <authorList>
            <consortium name="RefSeq"/>
        </authorList>
    </citation>
    <scope>IDENTIFICATION</scope>
    <source>
        <tissue evidence="3">Leaf</tissue>
    </source>
</reference>
<gene>
    <name evidence="3" type="primary">LOC130459501</name>
</gene>
<evidence type="ECO:0000256" key="1">
    <source>
        <dbReference type="SAM" id="MobiDB-lite"/>
    </source>
</evidence>
<sequence>MALCSCDRESKLHVKNPFILHFHVKSSVNFAKQYKLSNPNNACIYFTSAFTIQNWYFKNLAMDSGGFSRQITGSSSTNTPSDAQISATATGNSSNQTTTVNVLDFSHGERELVIPASSSGNRQINPTTSIRVRDTVPNQAEEPSGERELVIPASSSGNRQINPTTSVRNRDTLPNEAREPRISYFGPNKKLDKIYADWIGEMRKN</sequence>
<name>A0ABM3QHP7_SPIOL</name>
<accession>A0ABM3QHP7</accession>